<keyword evidence="4" id="KW-1185">Reference proteome</keyword>
<dbReference type="RefSeq" id="WP_344417054.1">
    <property type="nucleotide sequence ID" value="NZ_BAAAQK010000007.1"/>
</dbReference>
<dbReference type="EMBL" id="BAAAQK010000007">
    <property type="protein sequence ID" value="GAA1849045.1"/>
    <property type="molecule type" value="Genomic_DNA"/>
</dbReference>
<dbReference type="InterPro" id="IPR050378">
    <property type="entry name" value="Metallo-dep_Hydrolases_sf"/>
</dbReference>
<dbReference type="Pfam" id="PF07969">
    <property type="entry name" value="Amidohydro_3"/>
    <property type="match status" value="1"/>
</dbReference>
<gene>
    <name evidence="3" type="ORF">GCM10009836_31020</name>
</gene>
<dbReference type="InterPro" id="IPR032466">
    <property type="entry name" value="Metal_Hydrolase"/>
</dbReference>
<reference evidence="3 4" key="1">
    <citation type="journal article" date="2019" name="Int. J. Syst. Evol. Microbiol.">
        <title>The Global Catalogue of Microorganisms (GCM) 10K type strain sequencing project: providing services to taxonomists for standard genome sequencing and annotation.</title>
        <authorList>
            <consortium name="The Broad Institute Genomics Platform"/>
            <consortium name="The Broad Institute Genome Sequencing Center for Infectious Disease"/>
            <person name="Wu L."/>
            <person name="Ma J."/>
        </authorList>
    </citation>
    <scope>NUCLEOTIDE SEQUENCE [LARGE SCALE GENOMIC DNA]</scope>
    <source>
        <strain evidence="3 4">JCM 16009</strain>
    </source>
</reference>
<feature type="domain" description="Amidohydrolase 3" evidence="2">
    <location>
        <begin position="46"/>
        <end position="559"/>
    </location>
</feature>
<evidence type="ECO:0000313" key="3">
    <source>
        <dbReference type="EMBL" id="GAA1849045.1"/>
    </source>
</evidence>
<dbReference type="Proteomes" id="UP001500449">
    <property type="component" value="Unassembled WGS sequence"/>
</dbReference>
<organism evidence="3 4">
    <name type="scientific">Pseudonocardia ailaonensis</name>
    <dbReference type="NCBI Taxonomy" id="367279"/>
    <lineage>
        <taxon>Bacteria</taxon>
        <taxon>Bacillati</taxon>
        <taxon>Actinomycetota</taxon>
        <taxon>Actinomycetes</taxon>
        <taxon>Pseudonocardiales</taxon>
        <taxon>Pseudonocardiaceae</taxon>
        <taxon>Pseudonocardia</taxon>
    </lineage>
</organism>
<name>A0ABN2N2A9_9PSEU</name>
<dbReference type="SUPFAM" id="SSF51556">
    <property type="entry name" value="Metallo-dependent hydrolases"/>
    <property type="match status" value="1"/>
</dbReference>
<dbReference type="InterPro" id="IPR011059">
    <property type="entry name" value="Metal-dep_hydrolase_composite"/>
</dbReference>
<evidence type="ECO:0000259" key="2">
    <source>
        <dbReference type="Pfam" id="PF07969"/>
    </source>
</evidence>
<comment type="caution">
    <text evidence="3">The sequence shown here is derived from an EMBL/GenBank/DDBJ whole genome shotgun (WGS) entry which is preliminary data.</text>
</comment>
<dbReference type="InterPro" id="IPR013108">
    <property type="entry name" value="Amidohydro_3"/>
</dbReference>
<protein>
    <submittedName>
        <fullName evidence="3">Amidohydrolase family protein</fullName>
    </submittedName>
</protein>
<dbReference type="Gene3D" id="3.20.20.140">
    <property type="entry name" value="Metal-dependent hydrolases"/>
    <property type="match status" value="1"/>
</dbReference>
<sequence length="584" mass="61614">MSEHDLVIRGGLVVDGTGTPGSVADVAVRDGVVVAVAPRIDGRGHREIDADGLLVTPGFVDIHTHFDGQAAWDSLLAPSSVNGVTSVVLGNCGVGFAPAHRSDDEHEWLIRMMEGVEDIPGTALSEGLTWEWETFGEYLDTLAARRFSVDVGTQMPHAPLRAYVMGERGADPAEEPTDAELASMAEHVRAAVEAGALGFSTSRTVNHRTRDGDALGTRHSSGRELQALAGAMSAGGHGVVQLVSDAYLSTDGDHVASELAMLTELATSTGRPLSLSLQQPDAAPDRWREILAWIDACTADGLAIKAQVAPRPIGVLMGLTASLHPLMICPSFAALAGRPLTEIVGALARPEVRATLVAEHAEALRTDTAPLTTLMGTFGRLFPLGDPVDYEPSPSTSVAALARSQGRAPIEVVIDVLLGNGGTDLLYSPLFNYAHGNLDDVREMLLSPHTIIGLSDAGAHCGAVCDASFPTTALSLWSRDRATGQLPLELMVHHLTQRTARHVGWHDRGVLAPGLRADINVIDMATLGARPPRIAHDLPAGGRRLVQTAHGYRHTFTGGAETFTDGEHTGALPGRLVRGPQAAR</sequence>
<dbReference type="PANTHER" id="PTHR11647">
    <property type="entry name" value="HYDRANTOINASE/DIHYDROPYRIMIDINASE FAMILY MEMBER"/>
    <property type="match status" value="1"/>
</dbReference>
<evidence type="ECO:0000256" key="1">
    <source>
        <dbReference type="SAM" id="MobiDB-lite"/>
    </source>
</evidence>
<proteinExistence type="predicted"/>
<dbReference type="SUPFAM" id="SSF51338">
    <property type="entry name" value="Composite domain of metallo-dependent hydrolases"/>
    <property type="match status" value="1"/>
</dbReference>
<accession>A0ABN2N2A9</accession>
<feature type="region of interest" description="Disordered" evidence="1">
    <location>
        <begin position="558"/>
        <end position="584"/>
    </location>
</feature>
<dbReference type="PANTHER" id="PTHR11647:SF1">
    <property type="entry name" value="COLLAPSIN RESPONSE MEDIATOR PROTEIN"/>
    <property type="match status" value="1"/>
</dbReference>
<evidence type="ECO:0000313" key="4">
    <source>
        <dbReference type="Proteomes" id="UP001500449"/>
    </source>
</evidence>